<dbReference type="PANTHER" id="PTHR43472">
    <property type="entry name" value="PHOSPHORIBOSYLAMINE--GLYCINE LIGASE"/>
    <property type="match status" value="1"/>
</dbReference>
<dbReference type="InterPro" id="IPR020559">
    <property type="entry name" value="PRibGlycinamide_synth_CS"/>
</dbReference>
<dbReference type="FunFam" id="3.30.470.20:FF:000018">
    <property type="entry name" value="Trifunctional purine biosynthetic protein adenosine-3"/>
    <property type="match status" value="1"/>
</dbReference>
<dbReference type="InterPro" id="IPR020560">
    <property type="entry name" value="PRibGlycinamide_synth_C-dom"/>
</dbReference>
<keyword evidence="8" id="KW-0464">Manganese</keyword>
<dbReference type="InterPro" id="IPR020561">
    <property type="entry name" value="PRibGlycinamid_synth_ATP-grasp"/>
</dbReference>
<dbReference type="GO" id="GO:0009113">
    <property type="term" value="P:purine nucleobase biosynthetic process"/>
    <property type="evidence" value="ECO:0007669"/>
    <property type="project" value="InterPro"/>
</dbReference>
<keyword evidence="7" id="KW-0067">ATP-binding</keyword>
<dbReference type="SMART" id="SM01210">
    <property type="entry name" value="GARS_C"/>
    <property type="match status" value="1"/>
</dbReference>
<dbReference type="SUPFAM" id="SSF51246">
    <property type="entry name" value="Rudiment single hybrid motif"/>
    <property type="match status" value="1"/>
</dbReference>
<dbReference type="SMART" id="SM01209">
    <property type="entry name" value="GARS_A"/>
    <property type="match status" value="1"/>
</dbReference>
<dbReference type="InterPro" id="IPR011761">
    <property type="entry name" value="ATP-grasp"/>
</dbReference>
<dbReference type="GO" id="GO:0005524">
    <property type="term" value="F:ATP binding"/>
    <property type="evidence" value="ECO:0007669"/>
    <property type="project" value="UniProtKB-KW"/>
</dbReference>
<evidence type="ECO:0000256" key="1">
    <source>
        <dbReference type="ARBA" id="ARBA00005174"/>
    </source>
</evidence>
<evidence type="ECO:0000313" key="13">
    <source>
        <dbReference type="EMBL" id="GAG82818.1"/>
    </source>
</evidence>
<dbReference type="UniPathway" id="UPA00074">
    <property type="reaction ID" value="UER00125"/>
</dbReference>
<dbReference type="InterPro" id="IPR037123">
    <property type="entry name" value="PRibGlycinamide_synth_C_sf"/>
</dbReference>
<accession>X1BFC6</accession>
<reference evidence="13" key="1">
    <citation type="journal article" date="2014" name="Front. Microbiol.">
        <title>High frequency of phylogenetically diverse reductive dehalogenase-homologous genes in deep subseafloor sedimentary metagenomes.</title>
        <authorList>
            <person name="Kawai M."/>
            <person name="Futagami T."/>
            <person name="Toyoda A."/>
            <person name="Takaki Y."/>
            <person name="Nishi S."/>
            <person name="Hori S."/>
            <person name="Arai W."/>
            <person name="Tsubouchi T."/>
            <person name="Morono Y."/>
            <person name="Uchiyama I."/>
            <person name="Ito T."/>
            <person name="Fujiyama A."/>
            <person name="Inagaki F."/>
            <person name="Takami H."/>
        </authorList>
    </citation>
    <scope>NUCLEOTIDE SEQUENCE</scope>
    <source>
        <strain evidence="13">Expedition CK06-06</strain>
    </source>
</reference>
<dbReference type="Gene3D" id="3.30.470.20">
    <property type="entry name" value="ATP-grasp fold, B domain"/>
    <property type="match status" value="1"/>
</dbReference>
<dbReference type="InterPro" id="IPR011054">
    <property type="entry name" value="Rudment_hybrid_motif"/>
</dbReference>
<evidence type="ECO:0000256" key="2">
    <source>
        <dbReference type="ARBA" id="ARBA00013255"/>
    </source>
</evidence>
<gene>
    <name evidence="13" type="ORF">S01H4_35960</name>
</gene>
<dbReference type="AlphaFoldDB" id="X1BFC6"/>
<evidence type="ECO:0000256" key="9">
    <source>
        <dbReference type="ARBA" id="ARBA00038345"/>
    </source>
</evidence>
<organism evidence="13">
    <name type="scientific">marine sediment metagenome</name>
    <dbReference type="NCBI Taxonomy" id="412755"/>
    <lineage>
        <taxon>unclassified sequences</taxon>
        <taxon>metagenomes</taxon>
        <taxon>ecological metagenomes</taxon>
    </lineage>
</organism>
<evidence type="ECO:0000256" key="6">
    <source>
        <dbReference type="ARBA" id="ARBA00022755"/>
    </source>
</evidence>
<keyword evidence="6" id="KW-0658">Purine biosynthesis</keyword>
<dbReference type="FunFam" id="3.90.600.10:FF:000001">
    <property type="entry name" value="Trifunctional purine biosynthetic protein adenosine-3"/>
    <property type="match status" value="1"/>
</dbReference>
<proteinExistence type="inferred from homology"/>
<keyword evidence="3" id="KW-0436">Ligase</keyword>
<dbReference type="GO" id="GO:0006189">
    <property type="term" value="P:'de novo' IMP biosynthetic process"/>
    <property type="evidence" value="ECO:0007669"/>
    <property type="project" value="UniProtKB-UniPathway"/>
</dbReference>
<dbReference type="NCBIfam" id="TIGR00877">
    <property type="entry name" value="purD"/>
    <property type="match status" value="1"/>
</dbReference>
<dbReference type="PANTHER" id="PTHR43472:SF1">
    <property type="entry name" value="PHOSPHORIBOSYLAMINE--GLYCINE LIGASE, CHLOROPLASTIC"/>
    <property type="match status" value="1"/>
</dbReference>
<dbReference type="EMBL" id="BART01019174">
    <property type="protein sequence ID" value="GAG82818.1"/>
    <property type="molecule type" value="Genomic_DNA"/>
</dbReference>
<dbReference type="PROSITE" id="PS00184">
    <property type="entry name" value="GARS"/>
    <property type="match status" value="1"/>
</dbReference>
<evidence type="ECO:0000256" key="8">
    <source>
        <dbReference type="ARBA" id="ARBA00023211"/>
    </source>
</evidence>
<comment type="similarity">
    <text evidence="9">Belongs to the GARS family.</text>
</comment>
<keyword evidence="5" id="KW-0547">Nucleotide-binding</keyword>
<protein>
    <recommendedName>
        <fullName evidence="2">phosphoribosylamine--glycine ligase</fullName>
        <ecNumber evidence="2">6.3.4.13</ecNumber>
    </recommendedName>
    <alternativeName>
        <fullName evidence="10">Glycinamide ribonucleotide synthetase</fullName>
    </alternativeName>
    <alternativeName>
        <fullName evidence="11">Phosphoribosylglycinamide synthetase</fullName>
    </alternativeName>
</protein>
<evidence type="ECO:0000256" key="7">
    <source>
        <dbReference type="ARBA" id="ARBA00022840"/>
    </source>
</evidence>
<keyword evidence="4" id="KW-0479">Metal-binding</keyword>
<dbReference type="GO" id="GO:0004637">
    <property type="term" value="F:phosphoribosylamine-glycine ligase activity"/>
    <property type="evidence" value="ECO:0007669"/>
    <property type="project" value="UniProtKB-EC"/>
</dbReference>
<dbReference type="Pfam" id="PF01071">
    <property type="entry name" value="GARS_A"/>
    <property type="match status" value="1"/>
</dbReference>
<name>X1BFC6_9ZZZZ</name>
<evidence type="ECO:0000259" key="12">
    <source>
        <dbReference type="PROSITE" id="PS50975"/>
    </source>
</evidence>
<evidence type="ECO:0000256" key="5">
    <source>
        <dbReference type="ARBA" id="ARBA00022741"/>
    </source>
</evidence>
<evidence type="ECO:0000256" key="10">
    <source>
        <dbReference type="ARBA" id="ARBA00042242"/>
    </source>
</evidence>
<evidence type="ECO:0000256" key="11">
    <source>
        <dbReference type="ARBA" id="ARBA00042864"/>
    </source>
</evidence>
<dbReference type="InterPro" id="IPR000115">
    <property type="entry name" value="PRibGlycinamide_synth"/>
</dbReference>
<comment type="caution">
    <text evidence="13">The sequence shown here is derived from an EMBL/GenBank/DDBJ whole genome shotgun (WGS) entry which is preliminary data.</text>
</comment>
<dbReference type="GO" id="GO:0046872">
    <property type="term" value="F:metal ion binding"/>
    <property type="evidence" value="ECO:0007669"/>
    <property type="project" value="UniProtKB-KW"/>
</dbReference>
<feature type="domain" description="ATP-grasp" evidence="12">
    <location>
        <begin position="13"/>
        <end position="146"/>
    </location>
</feature>
<feature type="non-terminal residue" evidence="13">
    <location>
        <position position="1"/>
    </location>
</feature>
<dbReference type="SUPFAM" id="SSF56059">
    <property type="entry name" value="Glutathione synthetase ATP-binding domain-like"/>
    <property type="match status" value="1"/>
</dbReference>
<dbReference type="Pfam" id="PF02843">
    <property type="entry name" value="GARS_C"/>
    <property type="match status" value="1"/>
</dbReference>
<sequence length="258" mass="28348">TIMQEKAFGDAGNRVIIEEKLEGEEASLMAFCDSKNIVLMLVSQDHKQIFDNDEGPNTGGMGAYSPAPVMTEKIFISVKEKIFNNFVKGLAQENIDYRGVIYAGIMNTKDGPKVLEFNVRFGDPESQAVLPLLKTDLSKIILATIDRKLGDIKVEWEEKSCVCVVVASGGYPGKYEKGKEIFGLEKSAQLKDAIVFHAGTSVKEGKIVTSGGRVLGVTALDSNLKSAIDRAYQAVSLIKFEKMYYRKDIGKKGLKHVN</sequence>
<evidence type="ECO:0000256" key="4">
    <source>
        <dbReference type="ARBA" id="ARBA00022723"/>
    </source>
</evidence>
<comment type="pathway">
    <text evidence="1">Purine metabolism; IMP biosynthesis via de novo pathway; N(1)-(5-phospho-D-ribosyl)glycinamide from 5-phospho-alpha-D-ribose 1-diphosphate: step 2/2.</text>
</comment>
<dbReference type="Gene3D" id="3.90.600.10">
    <property type="entry name" value="Phosphoribosylglycinamide synthetase, C-terminal domain"/>
    <property type="match status" value="1"/>
</dbReference>
<dbReference type="EC" id="6.3.4.13" evidence="2"/>
<dbReference type="PROSITE" id="PS50975">
    <property type="entry name" value="ATP_GRASP"/>
    <property type="match status" value="1"/>
</dbReference>
<evidence type="ECO:0000256" key="3">
    <source>
        <dbReference type="ARBA" id="ARBA00022598"/>
    </source>
</evidence>